<accession>A0AA40KF46</accession>
<feature type="compositionally biased region" description="Polar residues" evidence="1">
    <location>
        <begin position="213"/>
        <end position="223"/>
    </location>
</feature>
<evidence type="ECO:0000313" key="3">
    <source>
        <dbReference type="Proteomes" id="UP001177670"/>
    </source>
</evidence>
<dbReference type="AlphaFoldDB" id="A0AA40KF46"/>
<feature type="region of interest" description="Disordered" evidence="1">
    <location>
        <begin position="1"/>
        <end position="23"/>
    </location>
</feature>
<sequence length="223" mass="24281">MTCGRIGPNEMTDPASDIRYHSTGGRRNGEYELLDRSSFPSITLTLKSGLIVGLPTYVSLPIMRPSSNKDHASTIFAIPNFALWSQRGAGREQGGESREAGANWEGWNRSGGRTLNTTILYDHPMQRSPARRLCGGDACGGGGGGGVWAEIENVQRKKDGKRRAEGGGRGTTEKSEKERRNSGRHELEGDRFELAFLVSSTGEPPPLPPNVGTIRSTYPRQRP</sequence>
<gene>
    <name evidence="2" type="ORF">K0M31_015744</name>
</gene>
<proteinExistence type="predicted"/>
<keyword evidence="3" id="KW-1185">Reference proteome</keyword>
<organism evidence="2 3">
    <name type="scientific">Melipona bicolor</name>
    <dbReference type="NCBI Taxonomy" id="60889"/>
    <lineage>
        <taxon>Eukaryota</taxon>
        <taxon>Metazoa</taxon>
        <taxon>Ecdysozoa</taxon>
        <taxon>Arthropoda</taxon>
        <taxon>Hexapoda</taxon>
        <taxon>Insecta</taxon>
        <taxon>Pterygota</taxon>
        <taxon>Neoptera</taxon>
        <taxon>Endopterygota</taxon>
        <taxon>Hymenoptera</taxon>
        <taxon>Apocrita</taxon>
        <taxon>Aculeata</taxon>
        <taxon>Apoidea</taxon>
        <taxon>Anthophila</taxon>
        <taxon>Apidae</taxon>
        <taxon>Melipona</taxon>
    </lineage>
</organism>
<dbReference type="EMBL" id="JAHYIQ010000048">
    <property type="protein sequence ID" value="KAK1117808.1"/>
    <property type="molecule type" value="Genomic_DNA"/>
</dbReference>
<name>A0AA40KF46_9HYME</name>
<protein>
    <submittedName>
        <fullName evidence="2">Uncharacterized protein</fullName>
    </submittedName>
</protein>
<evidence type="ECO:0000313" key="2">
    <source>
        <dbReference type="EMBL" id="KAK1117808.1"/>
    </source>
</evidence>
<reference evidence="2" key="1">
    <citation type="submission" date="2021-10" db="EMBL/GenBank/DDBJ databases">
        <title>Melipona bicolor Genome sequencing and assembly.</title>
        <authorList>
            <person name="Araujo N.S."/>
            <person name="Arias M.C."/>
        </authorList>
    </citation>
    <scope>NUCLEOTIDE SEQUENCE</scope>
    <source>
        <strain evidence="2">USP_2M_L1-L4_2017</strain>
        <tissue evidence="2">Whole body</tissue>
    </source>
</reference>
<comment type="caution">
    <text evidence="2">The sequence shown here is derived from an EMBL/GenBank/DDBJ whole genome shotgun (WGS) entry which is preliminary data.</text>
</comment>
<feature type="region of interest" description="Disordered" evidence="1">
    <location>
        <begin position="155"/>
        <end position="223"/>
    </location>
</feature>
<dbReference type="Proteomes" id="UP001177670">
    <property type="component" value="Unassembled WGS sequence"/>
</dbReference>
<evidence type="ECO:0000256" key="1">
    <source>
        <dbReference type="SAM" id="MobiDB-lite"/>
    </source>
</evidence>
<feature type="compositionally biased region" description="Basic and acidic residues" evidence="1">
    <location>
        <begin position="155"/>
        <end position="193"/>
    </location>
</feature>